<dbReference type="Proteomes" id="UP001196413">
    <property type="component" value="Unassembled WGS sequence"/>
</dbReference>
<protein>
    <recommendedName>
        <fullName evidence="4">Secreted protein</fullName>
    </recommendedName>
</protein>
<dbReference type="EMBL" id="JAHQIW010005317">
    <property type="protein sequence ID" value="KAJ1365626.1"/>
    <property type="molecule type" value="Genomic_DNA"/>
</dbReference>
<evidence type="ECO:0000256" key="1">
    <source>
        <dbReference type="SAM" id="SignalP"/>
    </source>
</evidence>
<comment type="caution">
    <text evidence="2">The sequence shown here is derived from an EMBL/GenBank/DDBJ whole genome shotgun (WGS) entry which is preliminary data.</text>
</comment>
<keyword evidence="3" id="KW-1185">Reference proteome</keyword>
<organism evidence="2 3">
    <name type="scientific">Parelaphostrongylus tenuis</name>
    <name type="common">Meningeal worm</name>
    <dbReference type="NCBI Taxonomy" id="148309"/>
    <lineage>
        <taxon>Eukaryota</taxon>
        <taxon>Metazoa</taxon>
        <taxon>Ecdysozoa</taxon>
        <taxon>Nematoda</taxon>
        <taxon>Chromadorea</taxon>
        <taxon>Rhabditida</taxon>
        <taxon>Rhabditina</taxon>
        <taxon>Rhabditomorpha</taxon>
        <taxon>Strongyloidea</taxon>
        <taxon>Metastrongylidae</taxon>
        <taxon>Parelaphostrongylus</taxon>
    </lineage>
</organism>
<keyword evidence="1" id="KW-0732">Signal</keyword>
<name>A0AAD5NB49_PARTN</name>
<accession>A0AAD5NB49</accession>
<gene>
    <name evidence="2" type="ORF">KIN20_026012</name>
</gene>
<evidence type="ECO:0000313" key="3">
    <source>
        <dbReference type="Proteomes" id="UP001196413"/>
    </source>
</evidence>
<dbReference type="AlphaFoldDB" id="A0AAD5NB49"/>
<sequence>MCHFINLWRALSFPWMIKSILFNSTVTISEFRTVAARGGLFDATLTDIPYCRFRTYHPSDPNAKLELSCYGNGVATQWCIRSGYLTS</sequence>
<feature type="chain" id="PRO_5042199433" description="Secreted protein" evidence="1">
    <location>
        <begin position="20"/>
        <end position="87"/>
    </location>
</feature>
<feature type="signal peptide" evidence="1">
    <location>
        <begin position="1"/>
        <end position="19"/>
    </location>
</feature>
<evidence type="ECO:0000313" key="2">
    <source>
        <dbReference type="EMBL" id="KAJ1365626.1"/>
    </source>
</evidence>
<reference evidence="2" key="1">
    <citation type="submission" date="2021-06" db="EMBL/GenBank/DDBJ databases">
        <title>Parelaphostrongylus tenuis whole genome reference sequence.</title>
        <authorList>
            <person name="Garwood T.J."/>
            <person name="Larsen P.A."/>
            <person name="Fountain-Jones N.M."/>
            <person name="Garbe J.R."/>
            <person name="Macchietto M.G."/>
            <person name="Kania S.A."/>
            <person name="Gerhold R.W."/>
            <person name="Richards J.E."/>
            <person name="Wolf T.M."/>
        </authorList>
    </citation>
    <scope>NUCLEOTIDE SEQUENCE</scope>
    <source>
        <strain evidence="2">MNPRO001-30</strain>
        <tissue evidence="2">Meninges</tissue>
    </source>
</reference>
<evidence type="ECO:0008006" key="4">
    <source>
        <dbReference type="Google" id="ProtNLM"/>
    </source>
</evidence>
<proteinExistence type="predicted"/>